<keyword evidence="2" id="KW-1185">Reference proteome</keyword>
<evidence type="ECO:0000313" key="1">
    <source>
        <dbReference type="EMBL" id="SDG52040.1"/>
    </source>
</evidence>
<dbReference type="EMBL" id="FNCI01000017">
    <property type="protein sequence ID" value="SDG52040.1"/>
    <property type="molecule type" value="Genomic_DNA"/>
</dbReference>
<name>A0A1G7UZ99_9GAMM</name>
<organism evidence="1 2">
    <name type="scientific">Onishia taeanensis</name>
    <dbReference type="NCBI Taxonomy" id="284577"/>
    <lineage>
        <taxon>Bacteria</taxon>
        <taxon>Pseudomonadati</taxon>
        <taxon>Pseudomonadota</taxon>
        <taxon>Gammaproteobacteria</taxon>
        <taxon>Oceanospirillales</taxon>
        <taxon>Halomonadaceae</taxon>
        <taxon>Onishia</taxon>
    </lineage>
</organism>
<sequence length="128" mass="14696">MTWKWVYTKQTQKNAKKLAYDGAKRLQPRISMTPIEAKNLPVSEVACSNCQACCCRLEVVILTDTGVPERYIEVDEWGGETMRRLEDGWCSALDRDTLMCSIYENRPLICREFEMASDECLTERAASM</sequence>
<gene>
    <name evidence="1" type="ORF">SAMN05216571_11733</name>
</gene>
<dbReference type="AlphaFoldDB" id="A0A1G7UZ99"/>
<accession>A0A1G7UZ99</accession>
<dbReference type="Pfam" id="PF03692">
    <property type="entry name" value="CxxCxxCC"/>
    <property type="match status" value="1"/>
</dbReference>
<dbReference type="STRING" id="284577.SAMN05216571_11733"/>
<evidence type="ECO:0000313" key="2">
    <source>
        <dbReference type="Proteomes" id="UP000198641"/>
    </source>
</evidence>
<dbReference type="Proteomes" id="UP000198641">
    <property type="component" value="Unassembled WGS sequence"/>
</dbReference>
<protein>
    <submittedName>
        <fullName evidence="1">Putative zinc-or iron-chelating domain-containing protein</fullName>
    </submittedName>
</protein>
<dbReference type="InterPro" id="IPR005358">
    <property type="entry name" value="Puta_zinc/iron-chelating_dom"/>
</dbReference>
<reference evidence="1 2" key="1">
    <citation type="submission" date="2016-10" db="EMBL/GenBank/DDBJ databases">
        <authorList>
            <person name="de Groot N.N."/>
        </authorList>
    </citation>
    <scope>NUCLEOTIDE SEQUENCE [LARGE SCALE GENOMIC DNA]</scope>
    <source>
        <strain evidence="1 2">BH539</strain>
    </source>
</reference>
<proteinExistence type="predicted"/>